<keyword evidence="8" id="KW-0677">Repeat</keyword>
<feature type="domain" description="C2H2-type" evidence="18">
    <location>
        <begin position="1410"/>
        <end position="1437"/>
    </location>
</feature>
<name>A0A8J5V894_9HYME</name>
<feature type="region of interest" description="Disordered" evidence="17">
    <location>
        <begin position="249"/>
        <end position="269"/>
    </location>
</feature>
<dbReference type="FunFam" id="3.30.160.60:FF:000145">
    <property type="entry name" value="Zinc finger protein 574"/>
    <property type="match status" value="2"/>
</dbReference>
<dbReference type="FunFam" id="3.30.160.60:FF:000733">
    <property type="entry name" value="Zinc finger protein 236 variant"/>
    <property type="match status" value="1"/>
</dbReference>
<dbReference type="GO" id="GO:0048598">
    <property type="term" value="P:embryonic morphogenesis"/>
    <property type="evidence" value="ECO:0007669"/>
    <property type="project" value="UniProtKB-ARBA"/>
</dbReference>
<evidence type="ECO:0000259" key="18">
    <source>
        <dbReference type="PROSITE" id="PS50157"/>
    </source>
</evidence>
<reference evidence="19" key="2">
    <citation type="submission" date="2021-04" db="EMBL/GenBank/DDBJ databases">
        <title>Genome-wide patterns of bracovirus chromosomal integration into multiple host tissues during parasitism.</title>
        <authorList>
            <person name="Chebbi M.A.C."/>
        </authorList>
    </citation>
    <scope>NUCLEOTIDE SEQUENCE</scope>
    <source>
        <tissue evidence="19">Whole body</tissue>
    </source>
</reference>
<evidence type="ECO:0000256" key="10">
    <source>
        <dbReference type="ARBA" id="ARBA00022833"/>
    </source>
</evidence>
<feature type="domain" description="C2H2-type" evidence="18">
    <location>
        <begin position="52"/>
        <end position="79"/>
    </location>
</feature>
<evidence type="ECO:0000256" key="5">
    <source>
        <dbReference type="ARBA" id="ARBA00013638"/>
    </source>
</evidence>
<feature type="domain" description="C2H2-type" evidence="18">
    <location>
        <begin position="1044"/>
        <end position="1071"/>
    </location>
</feature>
<dbReference type="FunFam" id="3.30.160.60:FF:000624">
    <property type="entry name" value="zinc finger protein 697"/>
    <property type="match status" value="1"/>
</dbReference>
<keyword evidence="12" id="KW-0238">DNA-binding</keyword>
<feature type="domain" description="C2H2-type" evidence="18">
    <location>
        <begin position="929"/>
        <end position="956"/>
    </location>
</feature>
<protein>
    <recommendedName>
        <fullName evidence="5">Protein hunchback</fullName>
    </recommendedName>
    <alternativeName>
        <fullName evidence="15">Zinc finger protein 865</fullName>
    </alternativeName>
</protein>
<evidence type="ECO:0000256" key="4">
    <source>
        <dbReference type="ARBA" id="ARBA00007746"/>
    </source>
</evidence>
<dbReference type="GO" id="GO:0035282">
    <property type="term" value="P:segmentation"/>
    <property type="evidence" value="ECO:0007669"/>
    <property type="project" value="UniProtKB-KW"/>
</dbReference>
<dbReference type="FunFam" id="3.30.160.60:FF:001732">
    <property type="entry name" value="Zgc:162936"/>
    <property type="match status" value="1"/>
</dbReference>
<dbReference type="FunFam" id="3.30.160.60:FF:000123">
    <property type="entry name" value="transcriptional repressor CTCF isoform X1"/>
    <property type="match status" value="1"/>
</dbReference>
<dbReference type="PROSITE" id="PS00028">
    <property type="entry name" value="ZINC_FINGER_C2H2_1"/>
    <property type="match status" value="22"/>
</dbReference>
<comment type="function">
    <text evidence="1">Gap class segmentation protein that controls development of head structures.</text>
</comment>
<feature type="domain" description="C2H2-type" evidence="18">
    <location>
        <begin position="1438"/>
        <end position="1466"/>
    </location>
</feature>
<feature type="domain" description="C2H2-type" evidence="18">
    <location>
        <begin position="1128"/>
        <end position="1155"/>
    </location>
</feature>
<dbReference type="FunFam" id="3.30.160.60:FF:000045">
    <property type="entry name" value="ZFP69 zinc finger protein B"/>
    <property type="match status" value="1"/>
</dbReference>
<feature type="domain" description="C2H2-type" evidence="18">
    <location>
        <begin position="350"/>
        <end position="377"/>
    </location>
</feature>
<evidence type="ECO:0000256" key="2">
    <source>
        <dbReference type="ARBA" id="ARBA00004123"/>
    </source>
</evidence>
<dbReference type="FunFam" id="3.30.160.60:FF:000130">
    <property type="entry name" value="Spalt-like transcription factor 4"/>
    <property type="match status" value="1"/>
</dbReference>
<feature type="domain" description="C2H2-type" evidence="18">
    <location>
        <begin position="1100"/>
        <end position="1127"/>
    </location>
</feature>
<keyword evidence="13" id="KW-0804">Transcription</keyword>
<dbReference type="GO" id="GO:0008270">
    <property type="term" value="F:zinc ion binding"/>
    <property type="evidence" value="ECO:0007669"/>
    <property type="project" value="UniProtKB-KW"/>
</dbReference>
<dbReference type="FunFam" id="3.30.160.60:FF:000075">
    <property type="entry name" value="Putative zinc finger protein 536"/>
    <property type="match status" value="1"/>
</dbReference>
<sequence>MTLAVDCMNFALLVICSRVFHFALGLSAHYYKTQLEAHLKLHNEKWSTDDVKKCKLCNKQFTQPALYRIHIREHYKLQTKMVRHTKRGLTNKIMYKCKICLKIFQKPSQLMRHLRVHTGEKPFSCNICNRSFTQKSSLQIHKWKHVGLRPYHCDQCDSKFSQKGNLNAHIKRVHRQPDDETIYPCSQCTCAFKKLGSLSIHVKKAHEIPIELFKNKCDNSASDLSDKKPADTTSKSDILQQALKISGLSEKGKNPNADNSDSPKVKGAKEDVHSSFVTLLDRTEGSLRRYVTIKQRSCSYCCRSFALKSTMIAHERTHTGTKNYNCGTCDKKFTCHSSLKAHTRTHTKPHKCNSCGKSFSTSAVLKSHMQNHAKKSKLSADAEALMPQIVLEEPLVISDAGDKISVAHVKSKQSGDDSKDSAGRPHKCWVCSAAFRKISHLKQHYRRHTGERPFKCPKCEGRFTSNSVLKAHLQTHEASRPYNCTVCNAKFSTQSSMKRHLVTHSNVRPFMCPYCHKTFKTTVNCRKHMKIHKTELAQKQLEKQKEKSAEIVIPNKEPISTLTENLTLPEDISDTFQPNMSSDFTQAFNDQFTTIDVDKNKSFLSDDNRTETIETLPEVNTNHLDSTQTLHADETGTITLPNYTGDQTLSAESIREIEETLNQQLFNIGMNLGLGTNLSRQISETDVPLESREQPVLNIMYDNSKTLDSSESINTNIFPPHFDTFDMSQIALQADTEMDIGINSANSTSMASILPKSAQEAQRLVPVSTCKTEIITSESRQLKERHLLVNSIQSYPDLTKPVQSCPKYPKIIAKADTTNQTDLLSLNSESNDNSVTSSLLKPMESIHLTCSYCDRPFSSFEDLKAHVEGHLSGFTTSDSTTADNNINMEEKISENSNGGSLQCHMCSKKGFDVNSLKKHLLTHRGEKEFQCLECPLKFCTNGGLSRHLKIHAGKKIDSWTCSVCFASFSTESHLKIHSSTHDGWSAHIEPDSSQKDPLKIEPDLLINPDSAASVSEKLLFDTVVEQNFLKNSSNGLPEKKEYDNKCKYCPKTFRKPSDLIRHVRTHTGERPYQCEHCDKSFAVKCTLDCHIKVHTGNEKFSCHVCNRLFATKGSLKVHMRLHTGSKPFKCSFCDLQFRTSGHRKVHLLTHMRDDKNVGNSSSKRKQKSSKIQVIPEIKLEGELSEESLVDVTQATEFSNLDTITIDATGLADQLTFNADGTILNNNSMLSINESNQLVANLHFLIANGLVTIQTDEHVLPQLGVDNPHGNVGVNQDEHQSQSEHTLVSSRLLGSDQVSNLSGSNLVITQVNSLASDPERAAQLQLNDCMLVDSSGNNSQVVIGIPAESSAAGSAAASIIPQKLSPKNNSNCNLNSKSPNSSRECDICGKTFGKPCQVQRHKRIHTGEKPYKCELCSKSFAQRSTLQMHMKHHTGDRPWACPHCDYSFTQKGNLLTHLKRVHQMIDEIDKKKLKTTQHIVNKVMQSNIQSDNGIPNLDNISLVELLE</sequence>
<evidence type="ECO:0000256" key="1">
    <source>
        <dbReference type="ARBA" id="ARBA00003983"/>
    </source>
</evidence>
<evidence type="ECO:0000256" key="11">
    <source>
        <dbReference type="ARBA" id="ARBA00023015"/>
    </source>
</evidence>
<feature type="domain" description="C2H2-type" evidence="18">
    <location>
        <begin position="848"/>
        <end position="870"/>
    </location>
</feature>
<feature type="domain" description="C2H2-type" evidence="18">
    <location>
        <begin position="454"/>
        <end position="481"/>
    </location>
</feature>
<keyword evidence="9 16" id="KW-0863">Zinc-finger</keyword>
<dbReference type="PROSITE" id="PS50157">
    <property type="entry name" value="ZINC_FINGER_C2H2_2"/>
    <property type="match status" value="23"/>
</dbReference>
<reference evidence="19" key="1">
    <citation type="submission" date="2020-03" db="EMBL/GenBank/DDBJ databases">
        <authorList>
            <person name="Chebbi M.A."/>
            <person name="Drezen J.M."/>
        </authorList>
    </citation>
    <scope>NUCLEOTIDE SEQUENCE</scope>
    <source>
        <tissue evidence="19">Whole body</tissue>
    </source>
</reference>
<evidence type="ECO:0000256" key="6">
    <source>
        <dbReference type="ARBA" id="ARBA00022492"/>
    </source>
</evidence>
<evidence type="ECO:0000256" key="3">
    <source>
        <dbReference type="ARBA" id="ARBA00006991"/>
    </source>
</evidence>
<evidence type="ECO:0000313" key="20">
    <source>
        <dbReference type="Proteomes" id="UP000729913"/>
    </source>
</evidence>
<evidence type="ECO:0000256" key="13">
    <source>
        <dbReference type="ARBA" id="ARBA00023163"/>
    </source>
</evidence>
<feature type="domain" description="C2H2-type" evidence="18">
    <location>
        <begin position="901"/>
        <end position="928"/>
    </location>
</feature>
<feature type="domain" description="C2H2-type" evidence="18">
    <location>
        <begin position="1072"/>
        <end position="1099"/>
    </location>
</feature>
<feature type="domain" description="C2H2-type" evidence="18">
    <location>
        <begin position="95"/>
        <end position="122"/>
    </location>
</feature>
<gene>
    <name evidence="19" type="ORF">G9C98_005970</name>
</gene>
<feature type="domain" description="C2H2-type" evidence="18">
    <location>
        <begin position="426"/>
        <end position="453"/>
    </location>
</feature>
<keyword evidence="10" id="KW-0862">Zinc</keyword>
<dbReference type="FunFam" id="3.30.160.60:FF:000446">
    <property type="entry name" value="Zinc finger protein"/>
    <property type="match status" value="1"/>
</dbReference>
<feature type="domain" description="C2H2-type" evidence="18">
    <location>
        <begin position="151"/>
        <end position="179"/>
    </location>
</feature>
<feature type="domain" description="C2H2-type" evidence="18">
    <location>
        <begin position="959"/>
        <end position="986"/>
    </location>
</feature>
<dbReference type="GO" id="GO:0005634">
    <property type="term" value="C:nucleus"/>
    <property type="evidence" value="ECO:0007669"/>
    <property type="project" value="UniProtKB-SubCell"/>
</dbReference>
<dbReference type="Pfam" id="PF12874">
    <property type="entry name" value="zf-met"/>
    <property type="match status" value="1"/>
</dbReference>
<evidence type="ECO:0000256" key="12">
    <source>
        <dbReference type="ARBA" id="ARBA00023125"/>
    </source>
</evidence>
<comment type="similarity">
    <text evidence="3">Belongs to the krueppel C2H2-type zinc-finger protein family.</text>
</comment>
<dbReference type="GO" id="GO:0000981">
    <property type="term" value="F:DNA-binding transcription factor activity, RNA polymerase II-specific"/>
    <property type="evidence" value="ECO:0007669"/>
    <property type="project" value="TreeGrafter"/>
</dbReference>
<evidence type="ECO:0000313" key="19">
    <source>
        <dbReference type="EMBL" id="KAG8037759.1"/>
    </source>
</evidence>
<dbReference type="FunFam" id="3.30.160.60:FF:000100">
    <property type="entry name" value="Zinc finger 45-like"/>
    <property type="match status" value="1"/>
</dbReference>
<dbReference type="OrthoDB" id="6077919at2759"/>
<dbReference type="Proteomes" id="UP000729913">
    <property type="component" value="Unassembled WGS sequence"/>
</dbReference>
<feature type="domain" description="C2H2-type" evidence="18">
    <location>
        <begin position="296"/>
        <end position="323"/>
    </location>
</feature>
<feature type="domain" description="C2H2-type" evidence="18">
    <location>
        <begin position="1382"/>
        <end position="1409"/>
    </location>
</feature>
<comment type="similarity">
    <text evidence="4">Belongs to the hunchback C2H2-type zinc-finger protein family.</text>
</comment>
<evidence type="ECO:0000256" key="14">
    <source>
        <dbReference type="ARBA" id="ARBA00023242"/>
    </source>
</evidence>
<evidence type="ECO:0000256" key="15">
    <source>
        <dbReference type="ARBA" id="ARBA00068876"/>
    </source>
</evidence>
<evidence type="ECO:0000256" key="7">
    <source>
        <dbReference type="ARBA" id="ARBA00022723"/>
    </source>
</evidence>
<accession>A0A8J5V894</accession>
<proteinExistence type="inferred from homology"/>
<feature type="domain" description="C2H2-type" evidence="18">
    <location>
        <begin position="482"/>
        <end position="509"/>
    </location>
</feature>
<dbReference type="PANTHER" id="PTHR24408">
    <property type="entry name" value="ZINC FINGER PROTEIN"/>
    <property type="match status" value="1"/>
</dbReference>
<dbReference type="PANTHER" id="PTHR24408:SF58">
    <property type="entry name" value="TRANSCRIPTION FACTOR (TFIIIA), PUTATIVE (AFU_ORTHOLOGUE AFUA_1G05150)-RELATED"/>
    <property type="match status" value="1"/>
</dbReference>
<keyword evidence="7" id="KW-0479">Metal-binding</keyword>
<dbReference type="FunFam" id="3.30.160.60:FF:001156">
    <property type="entry name" value="Zinc finger protein 407"/>
    <property type="match status" value="1"/>
</dbReference>
<comment type="subcellular location">
    <subcellularLocation>
        <location evidence="2">Nucleus</location>
    </subcellularLocation>
</comment>
<comment type="caution">
    <text evidence="19">The sequence shown here is derived from an EMBL/GenBank/DDBJ whole genome shotgun (WGS) entry which is preliminary data.</text>
</comment>
<organism evidence="19 20">
    <name type="scientific">Cotesia typhae</name>
    <dbReference type="NCBI Taxonomy" id="2053667"/>
    <lineage>
        <taxon>Eukaryota</taxon>
        <taxon>Metazoa</taxon>
        <taxon>Ecdysozoa</taxon>
        <taxon>Arthropoda</taxon>
        <taxon>Hexapoda</taxon>
        <taxon>Insecta</taxon>
        <taxon>Pterygota</taxon>
        <taxon>Neoptera</taxon>
        <taxon>Endopterygota</taxon>
        <taxon>Hymenoptera</taxon>
        <taxon>Apocrita</taxon>
        <taxon>Ichneumonoidea</taxon>
        <taxon>Braconidae</taxon>
        <taxon>Microgastrinae</taxon>
        <taxon>Cotesia</taxon>
    </lineage>
</organism>
<feature type="domain" description="C2H2-type" evidence="18">
    <location>
        <begin position="123"/>
        <end position="150"/>
    </location>
</feature>
<evidence type="ECO:0000256" key="16">
    <source>
        <dbReference type="PROSITE-ProRule" id="PRU00042"/>
    </source>
</evidence>
<evidence type="ECO:0000256" key="17">
    <source>
        <dbReference type="SAM" id="MobiDB-lite"/>
    </source>
</evidence>
<dbReference type="SMART" id="SM00355">
    <property type="entry name" value="ZnF_C2H2"/>
    <property type="match status" value="23"/>
</dbReference>
<evidence type="ECO:0000256" key="9">
    <source>
        <dbReference type="ARBA" id="ARBA00022771"/>
    </source>
</evidence>
<dbReference type="FunFam" id="3.30.160.60:FF:000744">
    <property type="entry name" value="zinc finger E-box-binding homeobox 1"/>
    <property type="match status" value="2"/>
</dbReference>
<dbReference type="GO" id="GO:0043565">
    <property type="term" value="F:sequence-specific DNA binding"/>
    <property type="evidence" value="ECO:0007669"/>
    <property type="project" value="TreeGrafter"/>
</dbReference>
<feature type="domain" description="C2H2-type" evidence="18">
    <location>
        <begin position="510"/>
        <end position="537"/>
    </location>
</feature>
<dbReference type="Pfam" id="PF00096">
    <property type="entry name" value="zf-C2H2"/>
    <property type="match status" value="14"/>
</dbReference>
<dbReference type="InterPro" id="IPR013087">
    <property type="entry name" value="Znf_C2H2_type"/>
</dbReference>
<keyword evidence="6" id="KW-0217">Developmental protein</keyword>
<dbReference type="GO" id="GO:0045893">
    <property type="term" value="P:positive regulation of DNA-templated transcription"/>
    <property type="evidence" value="ECO:0007669"/>
    <property type="project" value="UniProtKB-ARBA"/>
</dbReference>
<dbReference type="EMBL" id="JAAOIC020000047">
    <property type="protein sequence ID" value="KAG8037759.1"/>
    <property type="molecule type" value="Genomic_DNA"/>
</dbReference>
<keyword evidence="20" id="KW-1185">Reference proteome</keyword>
<feature type="domain" description="C2H2-type" evidence="18">
    <location>
        <begin position="324"/>
        <end position="351"/>
    </location>
</feature>
<evidence type="ECO:0000256" key="8">
    <source>
        <dbReference type="ARBA" id="ARBA00022737"/>
    </source>
</evidence>
<keyword evidence="6" id="KW-0302">Gap protein</keyword>
<dbReference type="GO" id="GO:0005694">
    <property type="term" value="C:chromosome"/>
    <property type="evidence" value="ECO:0007669"/>
    <property type="project" value="UniProtKB-ARBA"/>
</dbReference>
<keyword evidence="11" id="KW-0805">Transcription regulation</keyword>
<keyword evidence="14" id="KW-0539">Nucleus</keyword>
<dbReference type="FunFam" id="3.30.160.60:FF:000385">
    <property type="entry name" value="Zinc finger protein 236 variant"/>
    <property type="match status" value="1"/>
</dbReference>
<feature type="domain" description="C2H2-type" evidence="18">
    <location>
        <begin position="183"/>
        <end position="206"/>
    </location>
</feature>